<reference evidence="3 5" key="2">
    <citation type="submission" date="2019-09" db="EMBL/GenBank/DDBJ databases">
        <title>Biological control of the noxious weed angled onion (Allium triquetrum) thwarted by endophytic bacteria in Victoria, Australia.</title>
        <authorList>
            <person name="Tehranchian P."/>
            <person name="Adair R.J."/>
            <person name="Van T.H."/>
            <person name="Morrison P.D."/>
            <person name="Williams H."/>
            <person name="Lawrie A.C."/>
        </authorList>
    </citation>
    <scope>NUCLEOTIDE SEQUENCE [LARGE SCALE GENOMIC DNA]</scope>
    <source>
        <strain evidence="3 5">RPTAtOch1</strain>
    </source>
</reference>
<dbReference type="AlphaFoldDB" id="A0A248UKB7"/>
<keyword evidence="5" id="KW-1185">Reference proteome</keyword>
<evidence type="ECO:0000313" key="5">
    <source>
        <dbReference type="Proteomes" id="UP000327108"/>
    </source>
</evidence>
<dbReference type="OrthoDB" id="7001291at2"/>
<keyword evidence="1" id="KW-0732">Signal</keyword>
<dbReference type="Proteomes" id="UP000215256">
    <property type="component" value="Chromosome 1"/>
</dbReference>
<evidence type="ECO:0000313" key="2">
    <source>
        <dbReference type="EMBL" id="ASV86709.1"/>
    </source>
</evidence>
<dbReference type="Proteomes" id="UP000327108">
    <property type="component" value="Unassembled WGS sequence"/>
</dbReference>
<dbReference type="RefSeq" id="WP_095447241.1">
    <property type="nucleotide sequence ID" value="NZ_CP022604.1"/>
</dbReference>
<reference evidence="2 4" key="1">
    <citation type="submission" date="2017-07" db="EMBL/GenBank/DDBJ databases">
        <title>Phylogenetic study on the rhizospheric bacterium Ochrobactrum sp. A44.</title>
        <authorList>
            <person name="Krzyzanowska D.M."/>
            <person name="Ossowicki A."/>
            <person name="Rajewska M."/>
            <person name="Maciag T."/>
            <person name="Kaczynski Z."/>
            <person name="Czerwicka M."/>
            <person name="Jafra S."/>
        </authorList>
    </citation>
    <scope>NUCLEOTIDE SEQUENCE [LARGE SCALE GENOMIC DNA]</scope>
    <source>
        <strain evidence="2 4">A44</strain>
    </source>
</reference>
<evidence type="ECO:0000313" key="3">
    <source>
        <dbReference type="EMBL" id="KAA9368038.1"/>
    </source>
</evidence>
<feature type="signal peptide" evidence="1">
    <location>
        <begin position="1"/>
        <end position="20"/>
    </location>
</feature>
<dbReference type="KEGG" id="och:CES85_1953"/>
<protein>
    <submittedName>
        <fullName evidence="3">Histidine phosphatase family protein</fullName>
    </submittedName>
</protein>
<dbReference type="EMBL" id="VYXQ01000009">
    <property type="protein sequence ID" value="KAA9368038.1"/>
    <property type="molecule type" value="Genomic_DNA"/>
</dbReference>
<name>A0A248UKB7_9HYPH</name>
<dbReference type="EMBL" id="CP022604">
    <property type="protein sequence ID" value="ASV86709.1"/>
    <property type="molecule type" value="Genomic_DNA"/>
</dbReference>
<accession>A0A248UKB7</accession>
<evidence type="ECO:0000313" key="4">
    <source>
        <dbReference type="Proteomes" id="UP000215256"/>
    </source>
</evidence>
<feature type="chain" id="PRO_5044570245" evidence="1">
    <location>
        <begin position="21"/>
        <end position="200"/>
    </location>
</feature>
<evidence type="ECO:0000256" key="1">
    <source>
        <dbReference type="SAM" id="SignalP"/>
    </source>
</evidence>
<gene>
    <name evidence="2" type="ORF">CES85_1953</name>
    <name evidence="3" type="ORF">F3W84_11175</name>
</gene>
<sequence>MRRAVFTALIFLAGIGASQAASTTETIIMLRHGEKPDQGLGQLNCQGLNRALKLPAVIAQKFGKPDYIFAPNPAQLKEDKGAIYSYNRPLATVEPTAIKFGMPVDTRFGFKDIEELQAALAQPEYRNATVLMGWEHKQLVKLARNIVKDSGDDKALVPKWPGEDFDSMYVLRVTRDGSKTTTQFEQLKQGLNNQSASCPS</sequence>
<organism evidence="2 4">
    <name type="scientific">Ochrobactrum quorumnocens</name>
    <dbReference type="NCBI Taxonomy" id="271865"/>
    <lineage>
        <taxon>Bacteria</taxon>
        <taxon>Pseudomonadati</taxon>
        <taxon>Pseudomonadota</taxon>
        <taxon>Alphaproteobacteria</taxon>
        <taxon>Hyphomicrobiales</taxon>
        <taxon>Brucellaceae</taxon>
        <taxon>Brucella/Ochrobactrum group</taxon>
        <taxon>Ochrobactrum</taxon>
    </lineage>
</organism>
<proteinExistence type="predicted"/>